<dbReference type="SUPFAM" id="SSF47592">
    <property type="entry name" value="SWIB/MDM2 domain"/>
    <property type="match status" value="1"/>
</dbReference>
<feature type="region of interest" description="Disordered" evidence="1">
    <location>
        <begin position="56"/>
        <end position="192"/>
    </location>
</feature>
<organism evidence="4 5">
    <name type="scientific">Rhodotorula graminis (strain WP1)</name>
    <dbReference type="NCBI Taxonomy" id="578459"/>
    <lineage>
        <taxon>Eukaryota</taxon>
        <taxon>Fungi</taxon>
        <taxon>Dikarya</taxon>
        <taxon>Basidiomycota</taxon>
        <taxon>Pucciniomycotina</taxon>
        <taxon>Microbotryomycetes</taxon>
        <taxon>Sporidiobolales</taxon>
        <taxon>Sporidiobolaceae</taxon>
        <taxon>Rhodotorula</taxon>
    </lineage>
</organism>
<gene>
    <name evidence="4" type="ORF">RHOBADRAFT_52162</name>
</gene>
<feature type="compositionally biased region" description="Polar residues" evidence="1">
    <location>
        <begin position="133"/>
        <end position="147"/>
    </location>
</feature>
<accession>A0A194S9T7</accession>
<dbReference type="InterPro" id="IPR003121">
    <property type="entry name" value="SWIB_MDM2_domain"/>
</dbReference>
<dbReference type="InterPro" id="IPR019835">
    <property type="entry name" value="SWIB_domain"/>
</dbReference>
<name>A0A194S9T7_RHOGW</name>
<dbReference type="Proteomes" id="UP000053890">
    <property type="component" value="Unassembled WGS sequence"/>
</dbReference>
<dbReference type="GeneID" id="28976647"/>
<dbReference type="Gene3D" id="1.10.10.60">
    <property type="entry name" value="Homeodomain-like"/>
    <property type="match status" value="1"/>
</dbReference>
<dbReference type="CDD" id="cd10567">
    <property type="entry name" value="SWIB-MDM2_like"/>
    <property type="match status" value="1"/>
</dbReference>
<protein>
    <submittedName>
        <fullName evidence="4">Uncharacterized protein</fullName>
    </submittedName>
</protein>
<feature type="compositionally biased region" description="Basic residues" evidence="1">
    <location>
        <begin position="151"/>
        <end position="164"/>
    </location>
</feature>
<dbReference type="Gene3D" id="1.10.245.10">
    <property type="entry name" value="SWIB/MDM2 domain"/>
    <property type="match status" value="1"/>
</dbReference>
<dbReference type="PROSITE" id="PS51925">
    <property type="entry name" value="SWIB_MDM2"/>
    <property type="match status" value="1"/>
</dbReference>
<evidence type="ECO:0000259" key="2">
    <source>
        <dbReference type="PROSITE" id="PS51925"/>
    </source>
</evidence>
<dbReference type="OrthoDB" id="10251073at2759"/>
<dbReference type="PROSITE" id="PS51998">
    <property type="entry name" value="DEK_C"/>
    <property type="match status" value="1"/>
</dbReference>
<dbReference type="EMBL" id="KQ474075">
    <property type="protein sequence ID" value="KPV77225.1"/>
    <property type="molecule type" value="Genomic_DNA"/>
</dbReference>
<feature type="compositionally biased region" description="Low complexity" evidence="1">
    <location>
        <begin position="288"/>
        <end position="297"/>
    </location>
</feature>
<dbReference type="STRING" id="578459.A0A194S9T7"/>
<dbReference type="SMART" id="SM00151">
    <property type="entry name" value="SWIB"/>
    <property type="match status" value="1"/>
</dbReference>
<dbReference type="AlphaFoldDB" id="A0A194S9T7"/>
<feature type="region of interest" description="Disordered" evidence="1">
    <location>
        <begin position="271"/>
        <end position="342"/>
    </location>
</feature>
<dbReference type="InterPro" id="IPR014876">
    <property type="entry name" value="DEK_C"/>
</dbReference>
<evidence type="ECO:0000313" key="4">
    <source>
        <dbReference type="EMBL" id="KPV77225.1"/>
    </source>
</evidence>
<sequence>MASFDAQSLRPDIASILDQADRSSVSAKAVRKALQAKYPNLDIKAHKQAIDSVTTELFTSGGNGDGGHGHEDADVKPKLPSFQKLKRSRSPSANGFAPEPTSSPAFALATTSKSKSKAEEDDAAMARRLQAEFASQSAGRTTRNGTTSSASKKRTAGGKKKSKARVSDDDSEGGGGAAPKKKKRKANPNSGFNKFHLLSPELAAICGEEVASRPRVTKLMWRYIKAHDLQDANKRTDILPDETLHRVLPFARINSFTMAKHISPHLFPFDPEQHAHLVPPPSDDEEPAAPSSTLAASSDDDDVKDKKPRAAARAPTADKAGVRGSGRGLSKEEVDTEDEESD</sequence>
<keyword evidence="5" id="KW-1185">Reference proteome</keyword>
<evidence type="ECO:0000313" key="5">
    <source>
        <dbReference type="Proteomes" id="UP000053890"/>
    </source>
</evidence>
<proteinExistence type="predicted"/>
<dbReference type="InterPro" id="IPR036885">
    <property type="entry name" value="SWIB_MDM2_dom_sf"/>
</dbReference>
<dbReference type="OMA" id="KVWQYIR"/>
<dbReference type="PANTHER" id="PTHR13844">
    <property type="entry name" value="SWI/SNF-RELATED MATRIX-ASSOCIATED ACTIN-DEPENDENT REGULATOR OF CHROMATIN SUBFAMILY D"/>
    <property type="match status" value="1"/>
</dbReference>
<evidence type="ECO:0000256" key="1">
    <source>
        <dbReference type="SAM" id="MobiDB-lite"/>
    </source>
</evidence>
<dbReference type="RefSeq" id="XP_018273274.1">
    <property type="nucleotide sequence ID" value="XM_018416199.1"/>
</dbReference>
<feature type="compositionally biased region" description="Polar residues" evidence="1">
    <location>
        <begin position="100"/>
        <end position="113"/>
    </location>
</feature>
<feature type="compositionally biased region" description="Basic and acidic residues" evidence="1">
    <location>
        <begin position="67"/>
        <end position="77"/>
    </location>
</feature>
<feature type="domain" description="DM2" evidence="2">
    <location>
        <begin position="191"/>
        <end position="268"/>
    </location>
</feature>
<dbReference type="Pfam" id="PF02201">
    <property type="entry name" value="SWIB"/>
    <property type="match status" value="1"/>
</dbReference>
<feature type="domain" description="DEK-C" evidence="3">
    <location>
        <begin position="3"/>
        <end position="59"/>
    </location>
</feature>
<reference evidence="4 5" key="1">
    <citation type="journal article" date="2015" name="Front. Microbiol.">
        <title>Genome sequence of the plant growth promoting endophytic yeast Rhodotorula graminis WP1.</title>
        <authorList>
            <person name="Firrincieli A."/>
            <person name="Otillar R."/>
            <person name="Salamov A."/>
            <person name="Schmutz J."/>
            <person name="Khan Z."/>
            <person name="Redman R.S."/>
            <person name="Fleck N.D."/>
            <person name="Lindquist E."/>
            <person name="Grigoriev I.V."/>
            <person name="Doty S.L."/>
        </authorList>
    </citation>
    <scope>NUCLEOTIDE SEQUENCE [LARGE SCALE GENOMIC DNA]</scope>
    <source>
        <strain evidence="4 5">WP1</strain>
    </source>
</reference>
<dbReference type="SUPFAM" id="SSF109715">
    <property type="entry name" value="DEK C-terminal domain"/>
    <property type="match status" value="1"/>
</dbReference>
<evidence type="ECO:0000259" key="3">
    <source>
        <dbReference type="PROSITE" id="PS51998"/>
    </source>
</evidence>
<dbReference type="Pfam" id="PF08766">
    <property type="entry name" value="DEK_C"/>
    <property type="match status" value="1"/>
</dbReference>